<sequence>MASEGEPSDDGHSAIFRKLQVFESRAWFVVVGVRDDVGRYALLQIGRKQPESSVVQKADVCTKADVQAQINALSTPDDPVKLRFRADALLGIVSFFGHYHMLFVTRSDLTARIAGHPIYVVRDTLLLPLPDASWQAQVAGNKDAARFRQLFRGVDLAAGDFYFSFTYDLTRSLQSNTLRAHGAPTAPPCTYNGEFAWNFYLAQTMLDALDTASEWIVPLVHGFCCQVPHIDVNGQFVEVTLLARRSRHCAGTRYNRRGMSPDGHVANSVESELIVAVKTRDRLHDPRGRSMFSSVVFVRGSIPLFWCQIDPFQPRPEIRISKREPKFDTTKAHFGKMAADYGTPITVVSLIKKKETTPQETVVGTMFEEALAALADTNQFGQHALLYKSYDLLQARERQEPVITALTSLFSGMELAFTFFAIGDLPHLYRTGDHRALVPDSVQAGVLRVNCIDCLDRTNIAQFCFAKVVVTRMLFGMDVIDAPDGNLSEWAGLDKALRDMFVEHGDQIALQYAGSGAMHKDALQQDAAGPEQHSTLGSIGNAITAVRRYYSNAVTDAEKQYAINVFLGDIMPEEKKVYPWAVQGPPAPTVGDCTLKYGNVADRWVAVFTLPRSPYSARRLQFAENYMVAEMTSFFQLDADYRPGMKPAASPRNTPTPRRLSASDLGGTEFFEKTLALERSLNTPSSQGSPMAAEQMATAVTPAVARASATLDNAIQRMQSGSSASILSLAYMPRIDFYERYVALEDVSDGDDPDSIAKWRRATEERLARLEQELHTSSNRRDMP</sequence>
<dbReference type="GO" id="GO:0012505">
    <property type="term" value="C:endomembrane system"/>
    <property type="evidence" value="ECO:0007669"/>
    <property type="project" value="UniProtKB-SubCell"/>
</dbReference>
<dbReference type="EMBL" id="OVEO01000001">
    <property type="protein sequence ID" value="SPQ93415.1"/>
    <property type="molecule type" value="Genomic_DNA"/>
</dbReference>
<evidence type="ECO:0000313" key="5">
    <source>
        <dbReference type="EMBL" id="CEO96040.1"/>
    </source>
</evidence>
<evidence type="ECO:0000259" key="4">
    <source>
        <dbReference type="PROSITE" id="PS50275"/>
    </source>
</evidence>
<keyword evidence="3" id="KW-0472">Membrane</keyword>
<dbReference type="InterPro" id="IPR002013">
    <property type="entry name" value="SAC_dom"/>
</dbReference>
<gene>
    <name evidence="5" type="ORF">PBRA_004730</name>
    <name evidence="6" type="ORF">PLBR_LOCUS630</name>
</gene>
<dbReference type="GO" id="GO:0043813">
    <property type="term" value="F:phosphatidylinositol-3,5-bisphosphate 5-phosphatase activity"/>
    <property type="evidence" value="ECO:0007669"/>
    <property type="project" value="InterPro"/>
</dbReference>
<dbReference type="InterPro" id="IPR043573">
    <property type="entry name" value="Fig4-like"/>
</dbReference>
<dbReference type="Proteomes" id="UP000039324">
    <property type="component" value="Unassembled WGS sequence"/>
</dbReference>
<feature type="domain" description="SAC" evidence="4">
    <location>
        <begin position="156"/>
        <end position="514"/>
    </location>
</feature>
<dbReference type="GO" id="GO:0046856">
    <property type="term" value="P:phosphatidylinositol dephosphorylation"/>
    <property type="evidence" value="ECO:0007669"/>
    <property type="project" value="InterPro"/>
</dbReference>
<dbReference type="PANTHER" id="PTHR45738:SF5">
    <property type="entry name" value="POLYPHOSPHOINOSITIDE PHOSPHATASE"/>
    <property type="match status" value="1"/>
</dbReference>
<geneLocation type="mitochondrion" evidence="6"/>
<evidence type="ECO:0000256" key="3">
    <source>
        <dbReference type="ARBA" id="ARBA00023136"/>
    </source>
</evidence>
<dbReference type="PANTHER" id="PTHR45738">
    <property type="entry name" value="POLYPHOSPHOINOSITIDE PHOSPHATASE"/>
    <property type="match status" value="1"/>
</dbReference>
<keyword evidence="7" id="KW-1185">Reference proteome</keyword>
<dbReference type="STRING" id="37360.A0A0G4ILR8"/>
<dbReference type="Proteomes" id="UP000290189">
    <property type="component" value="Unassembled WGS sequence"/>
</dbReference>
<protein>
    <recommendedName>
        <fullName evidence="4">SAC domain-containing protein</fullName>
    </recommendedName>
</protein>
<dbReference type="Pfam" id="PF02383">
    <property type="entry name" value="Syja_N"/>
    <property type="match status" value="1"/>
</dbReference>
<keyword evidence="2" id="KW-0378">Hydrolase</keyword>
<reference evidence="5 7" key="1">
    <citation type="submission" date="2015-02" db="EMBL/GenBank/DDBJ databases">
        <authorList>
            <person name="Chooi Y.-H."/>
        </authorList>
    </citation>
    <scope>NUCLEOTIDE SEQUENCE [LARGE SCALE GENOMIC DNA]</scope>
    <source>
        <strain evidence="5">E3</strain>
    </source>
</reference>
<evidence type="ECO:0000256" key="2">
    <source>
        <dbReference type="ARBA" id="ARBA00022801"/>
    </source>
</evidence>
<accession>A0A0G4ILR8</accession>
<dbReference type="EMBL" id="CDSF01000046">
    <property type="protein sequence ID" value="CEO96040.1"/>
    <property type="molecule type" value="Genomic_DNA"/>
</dbReference>
<organism evidence="5 7">
    <name type="scientific">Plasmodiophora brassicae</name>
    <name type="common">Clubroot disease agent</name>
    <dbReference type="NCBI Taxonomy" id="37360"/>
    <lineage>
        <taxon>Eukaryota</taxon>
        <taxon>Sar</taxon>
        <taxon>Rhizaria</taxon>
        <taxon>Endomyxa</taxon>
        <taxon>Phytomyxea</taxon>
        <taxon>Plasmodiophorida</taxon>
        <taxon>Plasmodiophoridae</taxon>
        <taxon>Plasmodiophora</taxon>
    </lineage>
</organism>
<dbReference type="PROSITE" id="PS50275">
    <property type="entry name" value="SAC"/>
    <property type="match status" value="1"/>
</dbReference>
<comment type="subcellular location">
    <subcellularLocation>
        <location evidence="1">Endomembrane system</location>
    </subcellularLocation>
</comment>
<evidence type="ECO:0000313" key="8">
    <source>
        <dbReference type="Proteomes" id="UP000290189"/>
    </source>
</evidence>
<dbReference type="OrthoDB" id="405996at2759"/>
<dbReference type="AlphaFoldDB" id="A0A0G4ILR8"/>
<keyword evidence="6" id="KW-0496">Mitochondrion</keyword>
<evidence type="ECO:0000313" key="7">
    <source>
        <dbReference type="Proteomes" id="UP000039324"/>
    </source>
</evidence>
<evidence type="ECO:0000256" key="1">
    <source>
        <dbReference type="ARBA" id="ARBA00004308"/>
    </source>
</evidence>
<reference evidence="6 8" key="2">
    <citation type="submission" date="2018-03" db="EMBL/GenBank/DDBJ databases">
        <authorList>
            <person name="Fogelqvist J."/>
        </authorList>
    </citation>
    <scope>NUCLEOTIDE SEQUENCE [LARGE SCALE GENOMIC DNA]</scope>
</reference>
<proteinExistence type="predicted"/>
<name>A0A0G4ILR8_PLABS</name>
<evidence type="ECO:0000313" key="6">
    <source>
        <dbReference type="EMBL" id="SPQ93415.1"/>
    </source>
</evidence>